<dbReference type="RefSeq" id="WP_153819190.1">
    <property type="nucleotide sequence ID" value="NZ_WJIE01000003.1"/>
</dbReference>
<dbReference type="AlphaFoldDB" id="A0A6N7PK32"/>
<feature type="domain" description="Neutral/alkaline non-lysosomal ceramidase N-terminal" evidence="3">
    <location>
        <begin position="113"/>
        <end position="306"/>
    </location>
</feature>
<dbReference type="PROSITE" id="PS51257">
    <property type="entry name" value="PROKAR_LIPOPROTEIN"/>
    <property type="match status" value="1"/>
</dbReference>
<dbReference type="EMBL" id="WJIE01000003">
    <property type="protein sequence ID" value="MRG92299.1"/>
    <property type="molecule type" value="Genomic_DNA"/>
</dbReference>
<feature type="chain" id="PRO_5026879794" description="Neutral/alkaline non-lysosomal ceramidase N-terminal domain-containing protein" evidence="2">
    <location>
        <begin position="27"/>
        <end position="871"/>
    </location>
</feature>
<name>A0A6N7PK32_9BACT</name>
<evidence type="ECO:0000313" key="5">
    <source>
        <dbReference type="Proteomes" id="UP000440224"/>
    </source>
</evidence>
<evidence type="ECO:0000313" key="4">
    <source>
        <dbReference type="EMBL" id="MRG92299.1"/>
    </source>
</evidence>
<accession>A0A6N7PK32</accession>
<organism evidence="4 5">
    <name type="scientific">Polyangium spumosum</name>
    <dbReference type="NCBI Taxonomy" id="889282"/>
    <lineage>
        <taxon>Bacteria</taxon>
        <taxon>Pseudomonadati</taxon>
        <taxon>Myxococcota</taxon>
        <taxon>Polyangia</taxon>
        <taxon>Polyangiales</taxon>
        <taxon>Polyangiaceae</taxon>
        <taxon>Polyangium</taxon>
    </lineage>
</organism>
<keyword evidence="2" id="KW-0732">Signal</keyword>
<proteinExistence type="predicted"/>
<dbReference type="Pfam" id="PF04734">
    <property type="entry name" value="Ceramidase_alk"/>
    <property type="match status" value="1"/>
</dbReference>
<evidence type="ECO:0000256" key="1">
    <source>
        <dbReference type="SAM" id="MobiDB-lite"/>
    </source>
</evidence>
<keyword evidence="5" id="KW-1185">Reference proteome</keyword>
<dbReference type="OrthoDB" id="6899210at2"/>
<comment type="caution">
    <text evidence="4">The sequence shown here is derived from an EMBL/GenBank/DDBJ whole genome shotgun (WGS) entry which is preliminary data.</text>
</comment>
<evidence type="ECO:0000259" key="3">
    <source>
        <dbReference type="Pfam" id="PF04734"/>
    </source>
</evidence>
<evidence type="ECO:0000256" key="2">
    <source>
        <dbReference type="SAM" id="SignalP"/>
    </source>
</evidence>
<gene>
    <name evidence="4" type="ORF">GF068_10215</name>
</gene>
<sequence length="871" mass="90493">MTKTRKNTLGWIALGLLGAVAGGACGDGGSTKTPETPPPAVDPLAHCQFETPPERPSKPANTPTDVRAGYGAAVLPLPIGAPVGGYASRAIGLGGAKPVDDRPRRFGKSLVPTVGVHDAPRAEALALEAGGERVVILRVDAPLLNENTLFELESRVAPDGSMRGRIIMTASHSHAAWAGYQPSFVLMPGVDRPKLALAERAVAGMAEAVKQALDGLAPAKIGVTVEKDFDPNDEVNRDRRGDNNDVLGPDGNDAGKGKDPTLWVLRVDKADGSPLAALVDFPIHGTIGGGDNPLVSTDAPGAVARALSVELGYPVLHLQGAAGDVSPAGHDGRSACPDSLRCLDIPRLETLGARATELIKPVIDGVQTGDKAALEIVTRSFYIGREGVVKRPDGTELRYAAYDPNVEEYVPDGVFLDENGKVKSPVDEFNTYAGAGLCGEQSGAGALAGLPGALSMPVYGSCLEIKKGGSLIFGIFDVSSDVPLPLCDTVRTTAAALRISGTPTGDYLVVTAPGEAVAPWAAYLRGLSPAGADRTLLIGYADDHVGYILTGEDWLAGGYEPSINIWGPLEGEMILAGVLDAAKLAWTPEIEDPEVGSSRFAAWKYPDEAPITALETTDHGMTAAVSPSLFWPDTATAEVGAAEVPRSVGAARFAWYGGDPAVDLPEVFIEREAALGMYQPLADAKGRPATSYDGAIVTTYSPDPVNAEAPERHVYTATWQPVPPDLFSAQKPMLPFSLPLGKYRFRVKGKALAASGETTYELTSAPFEVVAAPLAATSTAIRGDASIDLVASLGAAPGLRALRVGPSDSGVPLLGPWSVTVTFGDNQTKIVEVTPDGEGKASVALTAQEALDAVTVEVRDVAGNGGMMTVN</sequence>
<dbReference type="Proteomes" id="UP000440224">
    <property type="component" value="Unassembled WGS sequence"/>
</dbReference>
<feature type="signal peptide" evidence="2">
    <location>
        <begin position="1"/>
        <end position="26"/>
    </location>
</feature>
<protein>
    <recommendedName>
        <fullName evidence="3">Neutral/alkaline non-lysosomal ceramidase N-terminal domain-containing protein</fullName>
    </recommendedName>
</protein>
<feature type="region of interest" description="Disordered" evidence="1">
    <location>
        <begin position="227"/>
        <end position="259"/>
    </location>
</feature>
<reference evidence="4 5" key="1">
    <citation type="submission" date="2019-10" db="EMBL/GenBank/DDBJ databases">
        <title>A soil myxobacterium in the family Polyangiaceae.</title>
        <authorList>
            <person name="Li Y."/>
            <person name="Wang J."/>
        </authorList>
    </citation>
    <scope>NUCLEOTIDE SEQUENCE [LARGE SCALE GENOMIC DNA]</scope>
    <source>
        <strain evidence="4 5">DSM 14734</strain>
    </source>
</reference>
<feature type="compositionally biased region" description="Basic and acidic residues" evidence="1">
    <location>
        <begin position="227"/>
        <end position="243"/>
    </location>
</feature>
<dbReference type="InterPro" id="IPR031329">
    <property type="entry name" value="NEUT/ALK_ceramidase_N"/>
</dbReference>